<evidence type="ECO:0000256" key="4">
    <source>
        <dbReference type="ARBA" id="ARBA00022576"/>
    </source>
</evidence>
<dbReference type="InterPro" id="IPR017932">
    <property type="entry name" value="GATase_2_dom"/>
</dbReference>
<dbReference type="GO" id="GO:0097367">
    <property type="term" value="F:carbohydrate derivative binding"/>
    <property type="evidence" value="ECO:0007669"/>
    <property type="project" value="InterPro"/>
</dbReference>
<dbReference type="GO" id="GO:0004360">
    <property type="term" value="F:glutamine-fructose-6-phosphate transaminase (isomerizing) activity"/>
    <property type="evidence" value="ECO:0007669"/>
    <property type="project" value="UniProtKB-EC"/>
</dbReference>
<dbReference type="OrthoDB" id="106547at2"/>
<keyword evidence="7" id="KW-0315">Glutamine amidotransferase</keyword>
<dbReference type="CDD" id="cd05009">
    <property type="entry name" value="SIS_GlmS_GlmD_2"/>
    <property type="match status" value="1"/>
</dbReference>
<dbReference type="Gene3D" id="3.60.20.10">
    <property type="entry name" value="Glutamine Phosphoribosylpyrophosphate, subunit 1, domain 1"/>
    <property type="match status" value="1"/>
</dbReference>
<evidence type="ECO:0000256" key="7">
    <source>
        <dbReference type="ARBA" id="ARBA00022962"/>
    </source>
</evidence>
<dbReference type="PANTHER" id="PTHR10937:SF0">
    <property type="entry name" value="GLUTAMINE--FRUCTOSE-6-PHOSPHATE TRANSAMINASE (ISOMERIZING)"/>
    <property type="match status" value="1"/>
</dbReference>
<dbReference type="FunFam" id="3.40.50.10490:FF:000001">
    <property type="entry name" value="Glutamine--fructose-6-phosphate aminotransferase [isomerizing]"/>
    <property type="match status" value="1"/>
</dbReference>
<sequence length="479" mass="53313">HLIEEELKESSSFFDAFIKAIKKLKGSYAVAAITTYEPEKIFVARKDSPLIIGVGNNENFVASDIPAFLSYTNKAVFLDDYEVAIVEKDSFKVFDLNGNEKKKEIRTIPWSLAQAEKAGYKHFMLKEIYEQPRAIADTISGNLSWFSGKVPLEGISPQDFDRVQIVACGTSYHAGLIGKFYLENFSLIPTEVDLASEYRYRNPVVNEKTLVIAITQSGETADTLAAVRFAKSKGAKVLAICNVIGSTVTREAHETLYTYAGPEISVASTKAFTTQVVTLFMLSLWLARNRNTLKEEKVEGLLHELMELPSKVETFLNDERESGKVKEIADSFHKATNALYVGRHVNYPIALEGALKLKEISYIHAEGYPAGEMKHGPIALIDETMPVVVVATKGRVYEKMLSNMEEVKARKGKVIAVTNSECKEVQEKADAFIEVPEVSEFLSPIVNVIPLQLFAYHVADFLGYDVDQPRNLAKSVTVE</sequence>
<dbReference type="PANTHER" id="PTHR10937">
    <property type="entry name" value="GLUCOSAMINE--FRUCTOSE-6-PHOSPHATE AMINOTRANSFERASE, ISOMERIZING"/>
    <property type="match status" value="1"/>
</dbReference>
<dbReference type="InterPro" id="IPR046348">
    <property type="entry name" value="SIS_dom_sf"/>
</dbReference>
<evidence type="ECO:0000313" key="10">
    <source>
        <dbReference type="EMBL" id="TCK04447.1"/>
    </source>
</evidence>
<dbReference type="EMBL" id="SMFV01000003">
    <property type="protein sequence ID" value="TCK04447.1"/>
    <property type="molecule type" value="Genomic_DNA"/>
</dbReference>
<feature type="non-terminal residue" evidence="10">
    <location>
        <position position="1"/>
    </location>
</feature>
<dbReference type="GO" id="GO:0006047">
    <property type="term" value="P:UDP-N-acetylglucosamine metabolic process"/>
    <property type="evidence" value="ECO:0007669"/>
    <property type="project" value="TreeGrafter"/>
</dbReference>
<dbReference type="InterPro" id="IPR001347">
    <property type="entry name" value="SIS_dom"/>
</dbReference>
<keyword evidence="11" id="KW-1185">Reference proteome</keyword>
<name>A0A4R1G8M0_9BACT</name>
<comment type="catalytic activity">
    <reaction evidence="1">
        <text>D-fructose 6-phosphate + L-glutamine = D-glucosamine 6-phosphate + L-glutamate</text>
        <dbReference type="Rhea" id="RHEA:13237"/>
        <dbReference type="ChEBI" id="CHEBI:29985"/>
        <dbReference type="ChEBI" id="CHEBI:58359"/>
        <dbReference type="ChEBI" id="CHEBI:58725"/>
        <dbReference type="ChEBI" id="CHEBI:61527"/>
        <dbReference type="EC" id="2.6.1.16"/>
    </reaction>
</comment>
<dbReference type="EC" id="2.6.1.16" evidence="2"/>
<dbReference type="InterPro" id="IPR035490">
    <property type="entry name" value="GlmS/FrlB_SIS"/>
</dbReference>
<feature type="domain" description="Glutamine amidotransferase type-2" evidence="8">
    <location>
        <begin position="1"/>
        <end position="89"/>
    </location>
</feature>
<dbReference type="InterPro" id="IPR035466">
    <property type="entry name" value="GlmS/AgaS_SIS"/>
</dbReference>
<dbReference type="CDD" id="cd05008">
    <property type="entry name" value="SIS_GlmS_GlmD_1"/>
    <property type="match status" value="1"/>
</dbReference>
<evidence type="ECO:0000256" key="3">
    <source>
        <dbReference type="ARBA" id="ARBA00016090"/>
    </source>
</evidence>
<keyword evidence="6" id="KW-0677">Repeat</keyword>
<keyword evidence="4 10" id="KW-0032">Aminotransferase</keyword>
<protein>
    <recommendedName>
        <fullName evidence="3">Glutamine--fructose-6-phosphate aminotransferase [isomerizing]</fullName>
        <ecNumber evidence="2">2.6.1.16</ecNumber>
    </recommendedName>
</protein>
<dbReference type="PROSITE" id="PS51278">
    <property type="entry name" value="GATASE_TYPE_2"/>
    <property type="match status" value="1"/>
</dbReference>
<organism evidence="10 11">
    <name type="scientific">Phorcysia thermohydrogeniphila</name>
    <dbReference type="NCBI Taxonomy" id="936138"/>
    <lineage>
        <taxon>Bacteria</taxon>
        <taxon>Pseudomonadati</taxon>
        <taxon>Aquificota</taxon>
        <taxon>Aquificia</taxon>
        <taxon>Desulfurobacteriales</taxon>
        <taxon>Desulfurobacteriaceae</taxon>
        <taxon>Phorcysia</taxon>
    </lineage>
</organism>
<dbReference type="InterPro" id="IPR029055">
    <property type="entry name" value="Ntn_hydrolases_N"/>
</dbReference>
<dbReference type="FunFam" id="3.40.50.10490:FF:000002">
    <property type="entry name" value="Glutamine--fructose-6-phosphate aminotransferase [isomerizing]"/>
    <property type="match status" value="1"/>
</dbReference>
<proteinExistence type="predicted"/>
<comment type="caution">
    <text evidence="10">The sequence shown here is derived from an EMBL/GenBank/DDBJ whole genome shotgun (WGS) entry which is preliminary data.</text>
</comment>
<dbReference type="AlphaFoldDB" id="A0A4R1G8M0"/>
<dbReference type="SUPFAM" id="SSF53697">
    <property type="entry name" value="SIS domain"/>
    <property type="match status" value="1"/>
</dbReference>
<dbReference type="GO" id="GO:0005829">
    <property type="term" value="C:cytosol"/>
    <property type="evidence" value="ECO:0007669"/>
    <property type="project" value="TreeGrafter"/>
</dbReference>
<dbReference type="RefSeq" id="WP_132526181.1">
    <property type="nucleotide sequence ID" value="NZ_SMFV01000003.1"/>
</dbReference>
<dbReference type="Proteomes" id="UP000295777">
    <property type="component" value="Unassembled WGS sequence"/>
</dbReference>
<evidence type="ECO:0000256" key="2">
    <source>
        <dbReference type="ARBA" id="ARBA00012916"/>
    </source>
</evidence>
<dbReference type="PROSITE" id="PS51464">
    <property type="entry name" value="SIS"/>
    <property type="match status" value="2"/>
</dbReference>
<dbReference type="GO" id="GO:0046349">
    <property type="term" value="P:amino sugar biosynthetic process"/>
    <property type="evidence" value="ECO:0007669"/>
    <property type="project" value="UniProtKB-ARBA"/>
</dbReference>
<evidence type="ECO:0000313" key="11">
    <source>
        <dbReference type="Proteomes" id="UP000295777"/>
    </source>
</evidence>
<evidence type="ECO:0000259" key="9">
    <source>
        <dbReference type="PROSITE" id="PS51464"/>
    </source>
</evidence>
<reference evidence="10 11" key="1">
    <citation type="submission" date="2019-03" db="EMBL/GenBank/DDBJ databases">
        <title>Genomic Encyclopedia of Archaeal and Bacterial Type Strains, Phase II (KMG-II): from individual species to whole genera.</title>
        <authorList>
            <person name="Goeker M."/>
        </authorList>
    </citation>
    <scope>NUCLEOTIDE SEQUENCE [LARGE SCALE GENOMIC DNA]</scope>
    <source>
        <strain evidence="10 11">DSM 24425</strain>
    </source>
</reference>
<dbReference type="NCBIfam" id="TIGR01135">
    <property type="entry name" value="glmS"/>
    <property type="match status" value="1"/>
</dbReference>
<dbReference type="SUPFAM" id="SSF56235">
    <property type="entry name" value="N-terminal nucleophile aminohydrolases (Ntn hydrolases)"/>
    <property type="match status" value="1"/>
</dbReference>
<keyword evidence="5 10" id="KW-0808">Transferase</keyword>
<dbReference type="InterPro" id="IPR005855">
    <property type="entry name" value="GFAT"/>
</dbReference>
<feature type="domain" description="SIS" evidence="9">
    <location>
        <begin position="328"/>
        <end position="469"/>
    </location>
</feature>
<dbReference type="GO" id="GO:0006487">
    <property type="term" value="P:protein N-linked glycosylation"/>
    <property type="evidence" value="ECO:0007669"/>
    <property type="project" value="TreeGrafter"/>
</dbReference>
<evidence type="ECO:0000259" key="8">
    <source>
        <dbReference type="PROSITE" id="PS51278"/>
    </source>
</evidence>
<dbReference type="GO" id="GO:0006002">
    <property type="term" value="P:fructose 6-phosphate metabolic process"/>
    <property type="evidence" value="ECO:0007669"/>
    <property type="project" value="TreeGrafter"/>
</dbReference>
<gene>
    <name evidence="10" type="ORF">CLV27_0872</name>
</gene>
<dbReference type="NCBIfam" id="NF001484">
    <property type="entry name" value="PRK00331.1"/>
    <property type="match status" value="1"/>
</dbReference>
<accession>A0A4R1G8M0</accession>
<evidence type="ECO:0000256" key="1">
    <source>
        <dbReference type="ARBA" id="ARBA00001031"/>
    </source>
</evidence>
<dbReference type="Gene3D" id="3.40.50.10490">
    <property type="entry name" value="Glucose-6-phosphate isomerase like protein, domain 1"/>
    <property type="match status" value="2"/>
</dbReference>
<evidence type="ECO:0000256" key="5">
    <source>
        <dbReference type="ARBA" id="ARBA00022679"/>
    </source>
</evidence>
<feature type="domain" description="SIS" evidence="9">
    <location>
        <begin position="151"/>
        <end position="292"/>
    </location>
</feature>
<evidence type="ECO:0000256" key="6">
    <source>
        <dbReference type="ARBA" id="ARBA00022737"/>
    </source>
</evidence>
<dbReference type="Pfam" id="PF01380">
    <property type="entry name" value="SIS"/>
    <property type="match status" value="2"/>
</dbReference>